<organism evidence="1 2">
    <name type="scientific">Adineta ricciae</name>
    <name type="common">Rotifer</name>
    <dbReference type="NCBI Taxonomy" id="249248"/>
    <lineage>
        <taxon>Eukaryota</taxon>
        <taxon>Metazoa</taxon>
        <taxon>Spiralia</taxon>
        <taxon>Gnathifera</taxon>
        <taxon>Rotifera</taxon>
        <taxon>Eurotatoria</taxon>
        <taxon>Bdelloidea</taxon>
        <taxon>Adinetida</taxon>
        <taxon>Adinetidae</taxon>
        <taxon>Adineta</taxon>
    </lineage>
</organism>
<proteinExistence type="predicted"/>
<comment type="caution">
    <text evidence="1">The sequence shown here is derived from an EMBL/GenBank/DDBJ whole genome shotgun (WGS) entry which is preliminary data.</text>
</comment>
<name>A0A814DWX6_ADIRI</name>
<protein>
    <submittedName>
        <fullName evidence="1">Uncharacterized protein</fullName>
    </submittedName>
</protein>
<gene>
    <name evidence="1" type="ORF">EDS130_LOCUS12944</name>
</gene>
<dbReference type="AlphaFoldDB" id="A0A814DWX6"/>
<evidence type="ECO:0000313" key="2">
    <source>
        <dbReference type="Proteomes" id="UP000663852"/>
    </source>
</evidence>
<evidence type="ECO:0000313" key="1">
    <source>
        <dbReference type="EMBL" id="CAF0962904.1"/>
    </source>
</evidence>
<accession>A0A814DWX6</accession>
<dbReference type="EMBL" id="CAJNOJ010000050">
    <property type="protein sequence ID" value="CAF0962904.1"/>
    <property type="molecule type" value="Genomic_DNA"/>
</dbReference>
<reference evidence="1" key="1">
    <citation type="submission" date="2021-02" db="EMBL/GenBank/DDBJ databases">
        <authorList>
            <person name="Nowell W R."/>
        </authorList>
    </citation>
    <scope>NUCLEOTIDE SEQUENCE</scope>
</reference>
<sequence length="99" mass="11845">MKVDFLCFSDTIKTEEPCLFCLQSQFHYYKRILTYDNNRISAPDDFGVLFSKMLCLYESTFAERLREQRTVQNYLHPFYGTFDEVMKNVLSTARNISNW</sequence>
<dbReference type="Proteomes" id="UP000663852">
    <property type="component" value="Unassembled WGS sequence"/>
</dbReference>